<gene>
    <name evidence="6" type="ORF">FBF83_05815</name>
</gene>
<evidence type="ECO:0000313" key="6">
    <source>
        <dbReference type="EMBL" id="TKD72304.1"/>
    </source>
</evidence>
<organism evidence="6 7">
    <name type="scientific">Guptibacillus hwajinpoensis</name>
    <dbReference type="NCBI Taxonomy" id="208199"/>
    <lineage>
        <taxon>Bacteria</taxon>
        <taxon>Bacillati</taxon>
        <taxon>Bacillota</taxon>
        <taxon>Bacilli</taxon>
        <taxon>Bacillales</taxon>
        <taxon>Guptibacillaceae</taxon>
        <taxon>Guptibacillus</taxon>
    </lineage>
</organism>
<accession>A0A4U1MNC1</accession>
<evidence type="ECO:0000256" key="1">
    <source>
        <dbReference type="ARBA" id="ARBA00004141"/>
    </source>
</evidence>
<dbReference type="AlphaFoldDB" id="A0A4U1MNC1"/>
<reference evidence="6 7" key="1">
    <citation type="submission" date="2019-04" db="EMBL/GenBank/DDBJ databases">
        <title>Genome sequence of Bacillus hwajinpoensis strain Y2.</title>
        <authorList>
            <person name="Fair J.L."/>
            <person name="Maclea K.S."/>
        </authorList>
    </citation>
    <scope>NUCLEOTIDE SEQUENCE [LARGE SCALE GENOMIC DNA]</scope>
    <source>
        <strain evidence="6 7">Y2</strain>
    </source>
</reference>
<protein>
    <submittedName>
        <fullName evidence="6">DoxX family protein</fullName>
    </submittedName>
</protein>
<dbReference type="Proteomes" id="UP000310541">
    <property type="component" value="Unassembled WGS sequence"/>
</dbReference>
<evidence type="ECO:0000256" key="3">
    <source>
        <dbReference type="ARBA" id="ARBA00022989"/>
    </source>
</evidence>
<keyword evidence="3 5" id="KW-1133">Transmembrane helix</keyword>
<evidence type="ECO:0000256" key="4">
    <source>
        <dbReference type="ARBA" id="ARBA00023136"/>
    </source>
</evidence>
<comment type="caution">
    <text evidence="6">The sequence shown here is derived from an EMBL/GenBank/DDBJ whole genome shotgun (WGS) entry which is preliminary data.</text>
</comment>
<name>A0A4U1MNC1_9BACL</name>
<evidence type="ECO:0000256" key="2">
    <source>
        <dbReference type="ARBA" id="ARBA00022692"/>
    </source>
</evidence>
<keyword evidence="2 5" id="KW-0812">Transmembrane</keyword>
<feature type="transmembrane region" description="Helical" evidence="5">
    <location>
        <begin position="12"/>
        <end position="30"/>
    </location>
</feature>
<dbReference type="OrthoDB" id="9811373at2"/>
<evidence type="ECO:0000256" key="5">
    <source>
        <dbReference type="SAM" id="Phobius"/>
    </source>
</evidence>
<keyword evidence="4 5" id="KW-0472">Membrane</keyword>
<dbReference type="GO" id="GO:0016020">
    <property type="term" value="C:membrane"/>
    <property type="evidence" value="ECO:0007669"/>
    <property type="project" value="UniProtKB-SubCell"/>
</dbReference>
<feature type="transmembrane region" description="Helical" evidence="5">
    <location>
        <begin position="73"/>
        <end position="91"/>
    </location>
</feature>
<dbReference type="Pfam" id="PF13564">
    <property type="entry name" value="DoxX_2"/>
    <property type="match status" value="1"/>
</dbReference>
<sequence>MENTMSKSRIWVAKLMSGIVILLMILDSMSKFYKPTSVVEGTLALGYSEHHLLVIGILGFLSALLYALPRSSILGAVLLTGYFGGAIATHIRLDNPLFTHTLFPVYLAILAWGGIWLRDAKLREVFPCKECESAKEK</sequence>
<dbReference type="InterPro" id="IPR032808">
    <property type="entry name" value="DoxX"/>
</dbReference>
<dbReference type="EMBL" id="SWFM01000001">
    <property type="protein sequence ID" value="TKD72304.1"/>
    <property type="molecule type" value="Genomic_DNA"/>
</dbReference>
<dbReference type="RefSeq" id="WP_136946155.1">
    <property type="nucleotide sequence ID" value="NZ_SWFM01000001.1"/>
</dbReference>
<evidence type="ECO:0000313" key="7">
    <source>
        <dbReference type="Proteomes" id="UP000310541"/>
    </source>
</evidence>
<feature type="transmembrane region" description="Helical" evidence="5">
    <location>
        <begin position="97"/>
        <end position="117"/>
    </location>
</feature>
<comment type="subcellular location">
    <subcellularLocation>
        <location evidence="1">Membrane</location>
        <topology evidence="1">Multi-pass membrane protein</topology>
    </subcellularLocation>
</comment>
<feature type="transmembrane region" description="Helical" evidence="5">
    <location>
        <begin position="50"/>
        <end position="68"/>
    </location>
</feature>
<proteinExistence type="predicted"/>